<name>A0A1V9AD64_SACPI</name>
<evidence type="ECO:0000313" key="3">
    <source>
        <dbReference type="Proteomes" id="UP000192591"/>
    </source>
</evidence>
<evidence type="ECO:0008006" key="4">
    <source>
        <dbReference type="Google" id="ProtNLM"/>
    </source>
</evidence>
<dbReference type="EMBL" id="MWIH01000002">
    <property type="protein sequence ID" value="OQO95069.1"/>
    <property type="molecule type" value="Genomic_DNA"/>
</dbReference>
<accession>A0A1V9AD64</accession>
<proteinExistence type="predicted"/>
<organism evidence="2 3">
    <name type="scientific">Saccharomonospora piscinae</name>
    <dbReference type="NCBI Taxonomy" id="687388"/>
    <lineage>
        <taxon>Bacteria</taxon>
        <taxon>Bacillati</taxon>
        <taxon>Actinomycetota</taxon>
        <taxon>Actinomycetes</taxon>
        <taxon>Pseudonocardiales</taxon>
        <taxon>Pseudonocardiaceae</taxon>
        <taxon>Saccharomonospora</taxon>
    </lineage>
</organism>
<dbReference type="RefSeq" id="WP_024877378.1">
    <property type="nucleotide sequence ID" value="NZ_AZUM01000008.1"/>
</dbReference>
<feature type="signal peptide" evidence="1">
    <location>
        <begin position="1"/>
        <end position="30"/>
    </location>
</feature>
<comment type="caution">
    <text evidence="2">The sequence shown here is derived from an EMBL/GenBank/DDBJ whole genome shotgun (WGS) entry which is preliminary data.</text>
</comment>
<evidence type="ECO:0000313" key="2">
    <source>
        <dbReference type="EMBL" id="OQO95069.1"/>
    </source>
</evidence>
<dbReference type="AlphaFoldDB" id="A0A1V9AD64"/>
<protein>
    <recommendedName>
        <fullName evidence="4">Secreted protein</fullName>
    </recommendedName>
</protein>
<keyword evidence="1" id="KW-0732">Signal</keyword>
<keyword evidence="3" id="KW-1185">Reference proteome</keyword>
<dbReference type="Proteomes" id="UP000192591">
    <property type="component" value="Unassembled WGS sequence"/>
</dbReference>
<dbReference type="STRING" id="1962155.B1813_03165"/>
<sequence length="134" mass="14436">MSKTARFISTALAATVITLISVLAPATAHAGTDTRQWTKGTSQYPSGAGSVKFEHYGEIFRVEDNHIDGAGVWVQIKYDDIWANPPTQRNSRGAGTVSSFNYEFPEGASVWFVVCLIDDGIVQTATCNNGYATA</sequence>
<gene>
    <name evidence="2" type="ORF">B1813_03165</name>
</gene>
<feature type="chain" id="PRO_5010711444" description="Secreted protein" evidence="1">
    <location>
        <begin position="31"/>
        <end position="134"/>
    </location>
</feature>
<evidence type="ECO:0000256" key="1">
    <source>
        <dbReference type="SAM" id="SignalP"/>
    </source>
</evidence>
<reference evidence="2 3" key="1">
    <citation type="submission" date="2017-02" db="EMBL/GenBank/DDBJ databases">
        <title>Draft genome of Saccharomonospora sp. 154.</title>
        <authorList>
            <person name="Alonso-Carmona G.S."/>
            <person name="De La Haba R."/>
            <person name="Vera-Gargallo B."/>
            <person name="Sandoval-Trujillo A.H."/>
            <person name="Ramirez-Duran N."/>
            <person name="Ventosa A."/>
        </authorList>
    </citation>
    <scope>NUCLEOTIDE SEQUENCE [LARGE SCALE GENOMIC DNA]</scope>
    <source>
        <strain evidence="2 3">LRS4.154</strain>
    </source>
</reference>
<dbReference type="OrthoDB" id="4237269at2"/>